<gene>
    <name evidence="2" type="ORF">IE077_001713</name>
</gene>
<dbReference type="Pfam" id="PF04266">
    <property type="entry name" value="ASCH"/>
    <property type="match status" value="1"/>
</dbReference>
<dbReference type="EMBL" id="JADAQX010000142">
    <property type="protein sequence ID" value="KAF8821698.1"/>
    <property type="molecule type" value="Genomic_DNA"/>
</dbReference>
<sequence length="171" mass="19522">ISINEKKGEKSLEIDERKAAEDTHCISIQQPWATLILEGIKRVEGREWPTLHRGRLWIHAAAKPLDELTQFTAESLYHSVAIEQSVDLASLTYPVSTLLGSITLETCLSYDQYTQSDYPIDASLFSDMIPSKFYFILSHPLKLKHPVMMRGNVKLWKLEKSLVLSCLEDFI</sequence>
<reference evidence="2 3" key="1">
    <citation type="journal article" date="2020" name="bioRxiv">
        <title>Metabolic contributions of an alphaproteobacterial endosymbiont in the apicomplexan Cardiosporidium cionae.</title>
        <authorList>
            <person name="Hunter E.S."/>
            <person name="Paight C.J."/>
            <person name="Lane C.E."/>
        </authorList>
    </citation>
    <scope>NUCLEOTIDE SEQUENCE [LARGE SCALE GENOMIC DNA]</scope>
    <source>
        <strain evidence="2">ESH_2018</strain>
    </source>
</reference>
<keyword evidence="3" id="KW-1185">Reference proteome</keyword>
<dbReference type="InterPro" id="IPR015947">
    <property type="entry name" value="PUA-like_sf"/>
</dbReference>
<evidence type="ECO:0000313" key="2">
    <source>
        <dbReference type="EMBL" id="KAF8821698.1"/>
    </source>
</evidence>
<feature type="non-terminal residue" evidence="2">
    <location>
        <position position="1"/>
    </location>
</feature>
<organism evidence="2 3">
    <name type="scientific">Cardiosporidium cionae</name>
    <dbReference type="NCBI Taxonomy" id="476202"/>
    <lineage>
        <taxon>Eukaryota</taxon>
        <taxon>Sar</taxon>
        <taxon>Alveolata</taxon>
        <taxon>Apicomplexa</taxon>
        <taxon>Aconoidasida</taxon>
        <taxon>Nephromycida</taxon>
        <taxon>Cardiosporidium</taxon>
    </lineage>
</organism>
<comment type="caution">
    <text evidence="2">The sequence shown here is derived from an EMBL/GenBank/DDBJ whole genome shotgun (WGS) entry which is preliminary data.</text>
</comment>
<accession>A0ABQ7JCH2</accession>
<dbReference type="Proteomes" id="UP000823046">
    <property type="component" value="Unassembled WGS sequence"/>
</dbReference>
<dbReference type="Gene3D" id="2.30.130.30">
    <property type="entry name" value="Hypothetical protein"/>
    <property type="match status" value="1"/>
</dbReference>
<evidence type="ECO:0000259" key="1">
    <source>
        <dbReference type="Pfam" id="PF04266"/>
    </source>
</evidence>
<feature type="domain" description="ASCH" evidence="1">
    <location>
        <begin position="26"/>
        <end position="107"/>
    </location>
</feature>
<dbReference type="SUPFAM" id="SSF88697">
    <property type="entry name" value="PUA domain-like"/>
    <property type="match status" value="1"/>
</dbReference>
<dbReference type="CDD" id="cd06554">
    <property type="entry name" value="ASCH_ASC-1_like"/>
    <property type="match status" value="1"/>
</dbReference>
<protein>
    <submittedName>
        <fullName evidence="2">Zinc finger motif, C2HC5-type protein</fullName>
    </submittedName>
</protein>
<dbReference type="InterPro" id="IPR007374">
    <property type="entry name" value="ASCH_domain"/>
</dbReference>
<name>A0ABQ7JCH2_9APIC</name>
<evidence type="ECO:0000313" key="3">
    <source>
        <dbReference type="Proteomes" id="UP000823046"/>
    </source>
</evidence>
<proteinExistence type="predicted"/>